<proteinExistence type="predicted"/>
<organism evidence="2 3">
    <name type="scientific">Reticulibacter mediterranei</name>
    <dbReference type="NCBI Taxonomy" id="2778369"/>
    <lineage>
        <taxon>Bacteria</taxon>
        <taxon>Bacillati</taxon>
        <taxon>Chloroflexota</taxon>
        <taxon>Ktedonobacteria</taxon>
        <taxon>Ktedonobacterales</taxon>
        <taxon>Reticulibacteraceae</taxon>
        <taxon>Reticulibacter</taxon>
    </lineage>
</organism>
<sequence length="582" mass="66629">MLEWYKRKLLQRLGSAWPYSKLRPIDVEEIDTRTWHVVYRHAETGETSSSLLLKRDLRKQERLHRLPVFGVEAGQKPSLDPIPAAADDEDEEPAPSPVVLSFSPDTAYYTIRPTDRDYQPVRVELDVTLQEELNALKQKAQELDELVPTRWVFGTGKKEEQTLHMRDKGGSQFKWILENDKITLSVGRGKKTGIIGRVRLSSEYLQMDCGGDLGRALSAVHVFLSTFYGEHILLDLSALDLAADVLYLDLPSLNLKECFLSRAVLDTERPAEIDAGLLDGPSSIQRRWKKIAGLSFGMHTSPVSAVIYNKTHEIKYHSPEKRWFYDKWRLRAEQLGIEFSPEMIVWRVEVRFTRTPFREFPGVSGAYEMLEHIGDLWTYAVGHPGGGADGLPDGWLRYVIPSDDTNRSRWPVHPAWEVIQRACVEQPLPESEYEQEQREREELLRLADEELEARPFSPPVLPPVEHLHSAKKKRVRPVAPAASAEPLPVEELAAFVRKRKREANMERAIAQMAGWLPTIEAFRRGYETDLSEEEKEVTSDVSATLHFVAGEVDHYMNDRRIEFSEVVEKKRVLYRMKAAANA</sequence>
<name>A0A8J3IKC3_9CHLR</name>
<dbReference type="EMBL" id="BNJK01000001">
    <property type="protein sequence ID" value="GHO93034.1"/>
    <property type="molecule type" value="Genomic_DNA"/>
</dbReference>
<evidence type="ECO:0000313" key="2">
    <source>
        <dbReference type="EMBL" id="GHO93034.1"/>
    </source>
</evidence>
<dbReference type="AlphaFoldDB" id="A0A8J3IKC3"/>
<accession>A0A8J3IKC3</accession>
<dbReference type="Proteomes" id="UP000597444">
    <property type="component" value="Unassembled WGS sequence"/>
</dbReference>
<comment type="caution">
    <text evidence="2">The sequence shown here is derived from an EMBL/GenBank/DDBJ whole genome shotgun (WGS) entry which is preliminary data.</text>
</comment>
<evidence type="ECO:0000313" key="3">
    <source>
        <dbReference type="Proteomes" id="UP000597444"/>
    </source>
</evidence>
<protein>
    <submittedName>
        <fullName evidence="2">Uncharacterized protein</fullName>
    </submittedName>
</protein>
<reference evidence="2" key="1">
    <citation type="submission" date="2020-10" db="EMBL/GenBank/DDBJ databases">
        <title>Taxonomic study of unclassified bacteria belonging to the class Ktedonobacteria.</title>
        <authorList>
            <person name="Yabe S."/>
            <person name="Wang C.M."/>
            <person name="Zheng Y."/>
            <person name="Sakai Y."/>
            <person name="Cavaletti L."/>
            <person name="Monciardini P."/>
            <person name="Donadio S."/>
        </authorList>
    </citation>
    <scope>NUCLEOTIDE SEQUENCE</scope>
    <source>
        <strain evidence="2">ID150040</strain>
    </source>
</reference>
<evidence type="ECO:0000256" key="1">
    <source>
        <dbReference type="SAM" id="MobiDB-lite"/>
    </source>
</evidence>
<dbReference type="RefSeq" id="WP_220203840.1">
    <property type="nucleotide sequence ID" value="NZ_BNJK01000001.1"/>
</dbReference>
<feature type="region of interest" description="Disordered" evidence="1">
    <location>
        <begin position="74"/>
        <end position="99"/>
    </location>
</feature>
<gene>
    <name evidence="2" type="ORF">KSF_030820</name>
</gene>
<keyword evidence="3" id="KW-1185">Reference proteome</keyword>